<dbReference type="VEuPathDB" id="GiardiaDB:GMRT_16317"/>
<sequence>MEPPLIVSDPEYGKFLSLTATGKVLNCHFGVVRSDTAVAFSCRSSPSQYLTCQITPEMAVVRKEIDCMIRFSPLDRRTFNDLRSPYHLKLDVAFIPIEEYKSVVHESHILEIIKRASARQFGIVFLPRTLAKDAQTIVLSDFLISTTINEHVCEFHAGSHDVICAHRCLTDVYSVLLNRFIRYELSLEKERRTTKRRHLRGSKLKDVASPTSVALTRSIERHLLNTDTDIPTPLESIVESPVEQADVALTSLDSTSFDRSDAPEPSDVSEEREIAQTKGRKVRRRRSIAHEHRKTGLSKSTVLSELDTAHSRIALPDGRFLDPTAKAGAAARLLHVVRPPIRELLTTKTGLLALDSYKLFLEHFREDLLAWDEHDLTKRISMTIAVTEFAAFPILCPNCRNPTSHRFLLCTQCGCAIGCCASCADRFAPFHRAECGIFTTLFLLRSLNNTALHAAIKAPYDDVFREKPRQAFESSTLGAVIHQNQEVLDLFLDEAKVVVDKVDAYLEKGFFDKTFISEQIAQDHLQPEVTSLMGKAALDSLQDDASVEHLLNSFQNSHIISAVDSLQAERNETSQTKEIETLQSMLNDADHILTESGTGIALDTKINEILGYILEMDDLIPETVTRAIIQLRQIYATKLIELRQMILSVEEEALAVDYEVQLSCKAATDKVTEFLRIIQLLPILPLPNFLSASKEDDATIPIISFAALVDETDHDHQTPNARLKILCDELSAYCPPGVAMIGRILKRTVEDWRITNSDARLSDMDMQTAQEICSFIEAKSAEIGDTLEMFQSEVRTMQENVQALTKKRNILASSHEHHMAQNMSLLSQLEAREAKRIGTYLSTSVLPKDAKELTSQRRGYGHATISNYQLQCLFGVTPAQAGRILRAIPEAVLNGLSSRPGVYNSSGSSLYFLTATGERIEALPVFIRNGIYYTKSTASSSPQGSLPVSRASSFAYSRRGSIVERPRFSMKSPIIDVPPQILCNNGVSIKEQSPPHVELIGRPGIGNEDEDIAYISATTMGINISPNEFRLSRPSSGSIPPSSTLEMPEEGEIRRSHSAPHGRPSIPRYAVPITRKPVIHRSPISYRSVTTLTLEQAMKNVNETIRLASSRLAESITDHDDRLRLLSQGVTDISYRLLDLCESVPESSKLYYGLMQIRTKIFRVLGKRLFGDLQNTIEGLEAQEGMDGGRDNCISTIHVMELLGLVHDAWETGNCSSIARLTGTREFVIPYVLRAYIRTWLKVKDGYDGLLRRIDNRVHRSLRHSNSLLNTTKMYPSDIGCANTPASFPSSSQLPAVMFAHREKAPQYMLAIMDMLAELDTLPPQVN</sequence>
<dbReference type="Proteomes" id="UP000315496">
    <property type="component" value="Chromosome 1"/>
</dbReference>
<evidence type="ECO:0000313" key="3">
    <source>
        <dbReference type="Proteomes" id="UP000315496"/>
    </source>
</evidence>
<proteinExistence type="predicted"/>
<accession>A0A4Z1T6H4</accession>
<feature type="compositionally biased region" description="Low complexity" evidence="1">
    <location>
        <begin position="1032"/>
        <end position="1043"/>
    </location>
</feature>
<protein>
    <submittedName>
        <fullName evidence="2">Uncharacterized protein</fullName>
    </submittedName>
</protein>
<dbReference type="EMBL" id="VDLU01000001">
    <property type="protein sequence ID" value="TNJ29663.1"/>
    <property type="molecule type" value="Genomic_DNA"/>
</dbReference>
<feature type="region of interest" description="Disordered" evidence="1">
    <location>
        <begin position="253"/>
        <end position="294"/>
    </location>
</feature>
<evidence type="ECO:0000256" key="1">
    <source>
        <dbReference type="SAM" id="MobiDB-lite"/>
    </source>
</evidence>
<feature type="region of interest" description="Disordered" evidence="1">
    <location>
        <begin position="1026"/>
        <end position="1067"/>
    </location>
</feature>
<organism evidence="2 3">
    <name type="scientific">Giardia muris</name>
    <dbReference type="NCBI Taxonomy" id="5742"/>
    <lineage>
        <taxon>Eukaryota</taxon>
        <taxon>Metamonada</taxon>
        <taxon>Diplomonadida</taxon>
        <taxon>Hexamitidae</taxon>
        <taxon>Giardiinae</taxon>
        <taxon>Giardia</taxon>
    </lineage>
</organism>
<dbReference type="OrthoDB" id="10255771at2759"/>
<gene>
    <name evidence="2" type="ORF">GMRT_16317</name>
</gene>
<evidence type="ECO:0000313" key="2">
    <source>
        <dbReference type="EMBL" id="TNJ29663.1"/>
    </source>
</evidence>
<feature type="compositionally biased region" description="Basic residues" evidence="1">
    <location>
        <begin position="278"/>
        <end position="294"/>
    </location>
</feature>
<keyword evidence="3" id="KW-1185">Reference proteome</keyword>
<comment type="caution">
    <text evidence="2">The sequence shown here is derived from an EMBL/GenBank/DDBJ whole genome shotgun (WGS) entry which is preliminary data.</text>
</comment>
<reference evidence="2 3" key="1">
    <citation type="submission" date="2019-05" db="EMBL/GenBank/DDBJ databases">
        <title>The compact genome of Giardia muris reveals important steps in the evolution of intestinal protozoan parasites.</title>
        <authorList>
            <person name="Xu F."/>
            <person name="Jimenez-Gonzalez A."/>
            <person name="Einarsson E."/>
            <person name="Astvaldsson A."/>
            <person name="Peirasmaki D."/>
            <person name="Eckmann L."/>
            <person name="Andersson J.O."/>
            <person name="Svard S.G."/>
            <person name="Jerlstrom-Hultqvist J."/>
        </authorList>
    </citation>
    <scope>NUCLEOTIDE SEQUENCE [LARGE SCALE GENOMIC DNA]</scope>
    <source>
        <strain evidence="2 3">Roberts-Thomson</strain>
    </source>
</reference>
<name>A0A4Z1T6H4_GIAMU</name>